<dbReference type="Proteomes" id="UP001415857">
    <property type="component" value="Unassembled WGS sequence"/>
</dbReference>
<comment type="caution">
    <text evidence="1">The sequence shown here is derived from an EMBL/GenBank/DDBJ whole genome shotgun (WGS) entry which is preliminary data.</text>
</comment>
<keyword evidence="2" id="KW-1185">Reference proteome</keyword>
<dbReference type="EMBL" id="JBBPBK010000001">
    <property type="protein sequence ID" value="KAK9291542.1"/>
    <property type="molecule type" value="Genomic_DNA"/>
</dbReference>
<reference evidence="1 2" key="1">
    <citation type="journal article" date="2024" name="Plant J.">
        <title>Genome sequences and population genomics reveal climatic adaptation and genomic divergence between two closely related sweetgum species.</title>
        <authorList>
            <person name="Xu W.Q."/>
            <person name="Ren C.Q."/>
            <person name="Zhang X.Y."/>
            <person name="Comes H.P."/>
            <person name="Liu X.H."/>
            <person name="Li Y.G."/>
            <person name="Kettle C.J."/>
            <person name="Jalonen R."/>
            <person name="Gaisberger H."/>
            <person name="Ma Y.Z."/>
            <person name="Qiu Y.X."/>
        </authorList>
    </citation>
    <scope>NUCLEOTIDE SEQUENCE [LARGE SCALE GENOMIC DNA]</scope>
    <source>
        <strain evidence="1">Hangzhou</strain>
    </source>
</reference>
<proteinExistence type="predicted"/>
<evidence type="ECO:0000313" key="1">
    <source>
        <dbReference type="EMBL" id="KAK9291542.1"/>
    </source>
</evidence>
<organism evidence="1 2">
    <name type="scientific">Liquidambar formosana</name>
    <name type="common">Formosan gum</name>
    <dbReference type="NCBI Taxonomy" id="63359"/>
    <lineage>
        <taxon>Eukaryota</taxon>
        <taxon>Viridiplantae</taxon>
        <taxon>Streptophyta</taxon>
        <taxon>Embryophyta</taxon>
        <taxon>Tracheophyta</taxon>
        <taxon>Spermatophyta</taxon>
        <taxon>Magnoliopsida</taxon>
        <taxon>eudicotyledons</taxon>
        <taxon>Gunneridae</taxon>
        <taxon>Pentapetalae</taxon>
        <taxon>Saxifragales</taxon>
        <taxon>Altingiaceae</taxon>
        <taxon>Liquidambar</taxon>
    </lineage>
</organism>
<name>A0AAP0SBG1_LIQFO</name>
<protein>
    <submittedName>
        <fullName evidence="1">Uncharacterized protein</fullName>
    </submittedName>
</protein>
<dbReference type="AlphaFoldDB" id="A0AAP0SBG1"/>
<accession>A0AAP0SBG1</accession>
<sequence>MDVCDLREASTLVGCSLRDLMRRKRCYRVEQPEIETPRVKKVLPLEEQKTDTFLCSKQFEFHTLQNKGHDMRPLESFNFRSLLTDQGTEFHEACDVKPTSDNFSMYGELPLLSSTDVPLHSDTVEDGHFAYCGKVDDKVVSGVVGSCKLHNFQSPS</sequence>
<evidence type="ECO:0000313" key="2">
    <source>
        <dbReference type="Proteomes" id="UP001415857"/>
    </source>
</evidence>
<gene>
    <name evidence="1" type="ORF">L1049_019490</name>
</gene>